<protein>
    <submittedName>
        <fullName evidence="1">PHD finger protein 21A</fullName>
    </submittedName>
</protein>
<organism evidence="1 3">
    <name type="scientific">Mus musculus</name>
    <name type="common">Mouse</name>
    <dbReference type="NCBI Taxonomy" id="10090"/>
    <lineage>
        <taxon>Eukaryota</taxon>
        <taxon>Metazoa</taxon>
        <taxon>Chordata</taxon>
        <taxon>Craniata</taxon>
        <taxon>Vertebrata</taxon>
        <taxon>Euteleostomi</taxon>
        <taxon>Mammalia</taxon>
        <taxon>Eutheria</taxon>
        <taxon>Euarchontoglires</taxon>
        <taxon>Glires</taxon>
        <taxon>Rodentia</taxon>
        <taxon>Myomorpha</taxon>
        <taxon>Muroidea</taxon>
        <taxon>Muridae</taxon>
        <taxon>Murinae</taxon>
        <taxon>Mus</taxon>
        <taxon>Mus</taxon>
    </lineage>
</organism>
<reference evidence="1 3" key="1">
    <citation type="journal article" date="2009" name="PLoS Biol.">
        <title>Lineage-specific biology revealed by a finished genome assembly of the mouse.</title>
        <authorList>
            <consortium name="Mouse Genome Sequencing Consortium"/>
            <person name="Church D.M."/>
            <person name="Goodstadt L."/>
            <person name="Hillier L.W."/>
            <person name="Zody M.C."/>
            <person name="Goldstein S."/>
            <person name="She X."/>
            <person name="Bult C.J."/>
            <person name="Agarwala R."/>
            <person name="Cherry J.L."/>
            <person name="DiCuccio M."/>
            <person name="Hlavina W."/>
            <person name="Kapustin Y."/>
            <person name="Meric P."/>
            <person name="Maglott D."/>
            <person name="Birtle Z."/>
            <person name="Marques A.C."/>
            <person name="Graves T."/>
            <person name="Zhou S."/>
            <person name="Teague B."/>
            <person name="Potamousis K."/>
            <person name="Churas C."/>
            <person name="Place M."/>
            <person name="Herschleb J."/>
            <person name="Runnheim R."/>
            <person name="Forrest D."/>
            <person name="Amos-Landgraf J."/>
            <person name="Schwartz D.C."/>
            <person name="Cheng Z."/>
            <person name="Lindblad-Toh K."/>
            <person name="Eichler E.E."/>
            <person name="Ponting C.P."/>
        </authorList>
    </citation>
    <scope>NUCLEOTIDE SEQUENCE [LARGE SCALE GENOMIC DNA]</scope>
    <source>
        <strain evidence="1 3">C57BL/6J</strain>
    </source>
</reference>
<dbReference type="GeneTree" id="ENSGT00940000156124"/>
<dbReference type="Proteomes" id="UP000000589">
    <property type="component" value="Chromosome 2"/>
</dbReference>
<keyword evidence="3" id="KW-1185">Reference proteome</keyword>
<evidence type="ECO:0000313" key="1">
    <source>
        <dbReference type="Ensembl" id="ENSMUSP00000124224.2"/>
    </source>
</evidence>
<dbReference type="Antibodypedia" id="26236">
    <property type="antibodies" value="231 antibodies from 29 providers"/>
</dbReference>
<feature type="non-terminal residue" evidence="1">
    <location>
        <position position="9"/>
    </location>
</feature>
<dbReference type="MGI" id="MGI:2384756">
    <property type="gene designation" value="Phf21a"/>
</dbReference>
<reference evidence="1" key="3">
    <citation type="submission" date="2025-08" db="UniProtKB">
        <authorList>
            <consortium name="Ensembl"/>
        </authorList>
    </citation>
    <scope>IDENTIFICATION</scope>
    <source>
        <strain evidence="1">C57BL/6J</strain>
    </source>
</reference>
<accession>A0A1C7ZN07</accession>
<evidence type="ECO:0000313" key="3">
    <source>
        <dbReference type="Proteomes" id="UP000000589"/>
    </source>
</evidence>
<dbReference type="Bgee" id="ENSMUSG00000058318">
    <property type="expression patterns" value="Expressed in undifferentiated genital tubercle and 258 other cell types or tissues"/>
</dbReference>
<proteinExistence type="predicted"/>
<dbReference type="ExpressionAtlas" id="A0A1C7ZN07">
    <property type="expression patterns" value="baseline and differential"/>
</dbReference>
<name>A0A1C7ZN07_MOUSE</name>
<reference evidence="1" key="4">
    <citation type="submission" date="2025-09" db="UniProtKB">
        <authorList>
            <consortium name="Ensembl"/>
        </authorList>
    </citation>
    <scope>IDENTIFICATION</scope>
    <source>
        <strain evidence="1">C57BL/6J</strain>
    </source>
</reference>
<sequence length="9" mass="1062">MELQTLQEA</sequence>
<evidence type="ECO:0000313" key="2">
    <source>
        <dbReference type="MGI" id="MGI:2384756"/>
    </source>
</evidence>
<dbReference type="Ensembl" id="ENSMUST00000162497.8">
    <property type="protein sequence ID" value="ENSMUSP00000124224.2"/>
    <property type="gene ID" value="ENSMUSG00000058318.17"/>
</dbReference>
<reference evidence="1 3" key="2">
    <citation type="journal article" date="2011" name="PLoS Biol.">
        <title>Modernizing reference genome assemblies.</title>
        <authorList>
            <person name="Church D.M."/>
            <person name="Schneider V.A."/>
            <person name="Graves T."/>
            <person name="Auger K."/>
            <person name="Cunningham F."/>
            <person name="Bouk N."/>
            <person name="Chen H.C."/>
            <person name="Agarwala R."/>
            <person name="McLaren W.M."/>
            <person name="Ritchie G.R."/>
            <person name="Albracht D."/>
            <person name="Kremitzki M."/>
            <person name="Rock S."/>
            <person name="Kotkiewicz H."/>
            <person name="Kremitzki C."/>
            <person name="Wollam A."/>
            <person name="Trani L."/>
            <person name="Fulton L."/>
            <person name="Fulton R."/>
            <person name="Matthews L."/>
            <person name="Whitehead S."/>
            <person name="Chow W."/>
            <person name="Torrance J."/>
            <person name="Dunn M."/>
            <person name="Harden G."/>
            <person name="Threadgold G."/>
            <person name="Wood J."/>
            <person name="Collins J."/>
            <person name="Heath P."/>
            <person name="Griffiths G."/>
            <person name="Pelan S."/>
            <person name="Grafham D."/>
            <person name="Eichler E.E."/>
            <person name="Weinstock G."/>
            <person name="Mardis E.R."/>
            <person name="Wilson R.K."/>
            <person name="Howe K."/>
            <person name="Flicek P."/>
            <person name="Hubbard T."/>
        </authorList>
    </citation>
    <scope>NUCLEOTIDE SEQUENCE [LARGE SCALE GENOMIC DNA]</scope>
    <source>
        <strain evidence="1 3">C57BL/6J</strain>
    </source>
</reference>
<dbReference type="VEuPathDB" id="HostDB:ENSMUSG00000058318"/>
<dbReference type="AGR" id="MGI:2384756"/>
<gene>
    <name evidence="1 2" type="primary">Phf21a</name>
</gene>